<keyword evidence="1" id="KW-0812">Transmembrane</keyword>
<feature type="transmembrane region" description="Helical" evidence="1">
    <location>
        <begin position="162"/>
        <end position="181"/>
    </location>
</feature>
<feature type="transmembrane region" description="Helical" evidence="1">
    <location>
        <begin position="80"/>
        <end position="100"/>
    </location>
</feature>
<keyword evidence="3" id="KW-1185">Reference proteome</keyword>
<organism evidence="2 3">
    <name type="scientific">Linderina pennispora</name>
    <dbReference type="NCBI Taxonomy" id="61395"/>
    <lineage>
        <taxon>Eukaryota</taxon>
        <taxon>Fungi</taxon>
        <taxon>Fungi incertae sedis</taxon>
        <taxon>Zoopagomycota</taxon>
        <taxon>Kickxellomycotina</taxon>
        <taxon>Kickxellomycetes</taxon>
        <taxon>Kickxellales</taxon>
        <taxon>Kickxellaceae</taxon>
        <taxon>Linderina</taxon>
    </lineage>
</organism>
<evidence type="ECO:0000256" key="1">
    <source>
        <dbReference type="SAM" id="Phobius"/>
    </source>
</evidence>
<gene>
    <name evidence="2" type="ORF">DL89DRAFT_253997</name>
</gene>
<sequence length="222" mass="25120">MTLFSESAFTIVDFVAQRLIYVSWIPMVVAFITLCLSSDKERQFARLAKISRVLYLGVIALHLSYVILHPKAKWYSFMNPIFLVIQFFMIVSDPVFWLVYGDNAITVDVKKYRSCLMAIDELAKNELFPDFCVAFGTLGFGILYAVSLAIPIKDEVLTEDFNVYTSIAAFLVTLVAFGYVVHMKKEDAQKYTVKELSAEDGVAETMAEFANEEVPDQANKQV</sequence>
<dbReference type="GeneID" id="63801885"/>
<dbReference type="RefSeq" id="XP_040747322.1">
    <property type="nucleotide sequence ID" value="XM_040885237.1"/>
</dbReference>
<evidence type="ECO:0000313" key="2">
    <source>
        <dbReference type="EMBL" id="ORX74111.1"/>
    </source>
</evidence>
<feature type="transmembrane region" description="Helical" evidence="1">
    <location>
        <begin position="20"/>
        <end position="38"/>
    </location>
</feature>
<evidence type="ECO:0000313" key="3">
    <source>
        <dbReference type="Proteomes" id="UP000193922"/>
    </source>
</evidence>
<feature type="transmembrane region" description="Helical" evidence="1">
    <location>
        <begin position="127"/>
        <end position="150"/>
    </location>
</feature>
<accession>A0A1Y1WKL0</accession>
<dbReference type="AlphaFoldDB" id="A0A1Y1WKL0"/>
<reference evidence="2 3" key="1">
    <citation type="submission" date="2016-07" db="EMBL/GenBank/DDBJ databases">
        <title>Pervasive Adenine N6-methylation of Active Genes in Fungi.</title>
        <authorList>
            <consortium name="DOE Joint Genome Institute"/>
            <person name="Mondo S.J."/>
            <person name="Dannebaum R.O."/>
            <person name="Kuo R.C."/>
            <person name="Labutti K."/>
            <person name="Haridas S."/>
            <person name="Kuo A."/>
            <person name="Salamov A."/>
            <person name="Ahrendt S.R."/>
            <person name="Lipzen A."/>
            <person name="Sullivan W."/>
            <person name="Andreopoulos W.B."/>
            <person name="Clum A."/>
            <person name="Lindquist E."/>
            <person name="Daum C."/>
            <person name="Ramamoorthy G.K."/>
            <person name="Gryganskyi A."/>
            <person name="Culley D."/>
            <person name="Magnuson J.K."/>
            <person name="James T.Y."/>
            <person name="O'Malley M.A."/>
            <person name="Stajich J.E."/>
            <person name="Spatafora J.W."/>
            <person name="Visel A."/>
            <person name="Grigoriev I.V."/>
        </authorList>
    </citation>
    <scope>NUCLEOTIDE SEQUENCE [LARGE SCALE GENOMIC DNA]</scope>
    <source>
        <strain evidence="2 3">ATCC 12442</strain>
    </source>
</reference>
<proteinExistence type="predicted"/>
<comment type="caution">
    <text evidence="2">The sequence shown here is derived from an EMBL/GenBank/DDBJ whole genome shotgun (WGS) entry which is preliminary data.</text>
</comment>
<feature type="transmembrane region" description="Helical" evidence="1">
    <location>
        <begin position="50"/>
        <end position="68"/>
    </location>
</feature>
<keyword evidence="1" id="KW-0472">Membrane</keyword>
<dbReference type="EMBL" id="MCFD01000001">
    <property type="protein sequence ID" value="ORX74111.1"/>
    <property type="molecule type" value="Genomic_DNA"/>
</dbReference>
<dbReference type="Proteomes" id="UP000193922">
    <property type="component" value="Unassembled WGS sequence"/>
</dbReference>
<name>A0A1Y1WKL0_9FUNG</name>
<protein>
    <submittedName>
        <fullName evidence="2">Uncharacterized protein</fullName>
    </submittedName>
</protein>
<keyword evidence="1" id="KW-1133">Transmembrane helix</keyword>